<dbReference type="OrthoDB" id="5893696at2"/>
<evidence type="ECO:0000313" key="2">
    <source>
        <dbReference type="Proteomes" id="UP000030451"/>
    </source>
</evidence>
<proteinExistence type="predicted"/>
<protein>
    <submittedName>
        <fullName evidence="1">Uncharacterized protein</fullName>
    </submittedName>
</protein>
<reference evidence="1 2" key="1">
    <citation type="submission" date="2014-10" db="EMBL/GenBank/DDBJ databases">
        <title>Genome sequencing of Vibrio sinaloensis T08.</title>
        <authorList>
            <person name="Chan K.-G."/>
            <person name="Mohamad N.I."/>
        </authorList>
    </citation>
    <scope>NUCLEOTIDE SEQUENCE [LARGE SCALE GENOMIC DNA]</scope>
    <source>
        <strain evidence="1 2">T08</strain>
    </source>
</reference>
<dbReference type="EMBL" id="JRWP01000005">
    <property type="protein sequence ID" value="KGY09583.1"/>
    <property type="molecule type" value="Genomic_DNA"/>
</dbReference>
<sequence>MAKPTQDDITRLNRYFAIESNNEFWSLSEKASTTQEQQRLLTVAFSSLYHWSSVGTADNIHLAELAVARALCISGSELSLSFAQNAFEHFDGEGADWIQAFTNAVLSHALSISDHKAQAAEHYQQAVNYQAKLSEGDRSVFDATFNTIPTP</sequence>
<dbReference type="AlphaFoldDB" id="A0A0A5JNS3"/>
<name>A0A0A5JNS3_PHOS4</name>
<comment type="caution">
    <text evidence="1">The sequence shown here is derived from an EMBL/GenBank/DDBJ whole genome shotgun (WGS) entry which is preliminary data.</text>
</comment>
<dbReference type="Proteomes" id="UP000030451">
    <property type="component" value="Unassembled WGS sequence"/>
</dbReference>
<organism evidence="1 2">
    <name type="scientific">Photobacterium sp. (strain ATCC 43367)</name>
    <dbReference type="NCBI Taxonomy" id="379097"/>
    <lineage>
        <taxon>Bacteria</taxon>
        <taxon>Pseudomonadati</taxon>
        <taxon>Pseudomonadota</taxon>
        <taxon>Gammaproteobacteria</taxon>
        <taxon>Vibrionales</taxon>
        <taxon>Vibrionaceae</taxon>
        <taxon>Vibrio</taxon>
        <taxon>Vibrio oreintalis group</taxon>
    </lineage>
</organism>
<dbReference type="STRING" id="379097.SE23_13500"/>
<evidence type="ECO:0000313" key="1">
    <source>
        <dbReference type="EMBL" id="KGY09583.1"/>
    </source>
</evidence>
<gene>
    <name evidence="1" type="ORF">NM06_06995</name>
</gene>
<dbReference type="RefSeq" id="WP_038189511.1">
    <property type="nucleotide sequence ID" value="NZ_JRWP01000005.1"/>
</dbReference>
<accession>A0A0A5JNS3</accession>